<gene>
    <name evidence="2" type="ORF">SAMN05421739_102191</name>
</gene>
<organism evidence="2 3">
    <name type="scientific">Pontibacter chinhatensis</name>
    <dbReference type="NCBI Taxonomy" id="1436961"/>
    <lineage>
        <taxon>Bacteria</taxon>
        <taxon>Pseudomonadati</taxon>
        <taxon>Bacteroidota</taxon>
        <taxon>Cytophagia</taxon>
        <taxon>Cytophagales</taxon>
        <taxon>Hymenobacteraceae</taxon>
        <taxon>Pontibacter</taxon>
    </lineage>
</organism>
<keyword evidence="3" id="KW-1185">Reference proteome</keyword>
<dbReference type="STRING" id="1436961.SAMN05421739_102191"/>
<dbReference type="PANTHER" id="PTHR22916">
    <property type="entry name" value="GLYCOSYLTRANSFERASE"/>
    <property type="match status" value="1"/>
</dbReference>
<dbReference type="GO" id="GO:0016758">
    <property type="term" value="F:hexosyltransferase activity"/>
    <property type="evidence" value="ECO:0007669"/>
    <property type="project" value="UniProtKB-ARBA"/>
</dbReference>
<accession>A0A1I2QZL4</accession>
<sequence>MFKVSVIIPVYNAAAYLVESVESAVNLEEVGEVILIEDKSPDNALEICLKLAEENKKVKVLQHPNGENRGAGASRNLGIINAKYEFISFLDADDWYLKNRFHASKKILMNSSDIDGVYGATAFYSEYQKEIIKERLTALRKIVAPEDLLFNLLMTAPGNFHTNAITVRKKLFDKIGLFSTTLKLHQDTHMWLRMAYAGRLVPESLNEPIAVRRMHEDNRIANKSIESRQQFFKETYEWFKNKNDVDKRALKIIANRYFFSYSSSNKLNSLKLFTKEILSQPKLLLKLI</sequence>
<dbReference type="EMBL" id="FOOT01000002">
    <property type="protein sequence ID" value="SFG33183.1"/>
    <property type="molecule type" value="Genomic_DNA"/>
</dbReference>
<dbReference type="Proteomes" id="UP000198724">
    <property type="component" value="Unassembled WGS sequence"/>
</dbReference>
<name>A0A1I2QZL4_9BACT</name>
<dbReference type="CDD" id="cd00761">
    <property type="entry name" value="Glyco_tranf_GTA_type"/>
    <property type="match status" value="1"/>
</dbReference>
<dbReference type="AlphaFoldDB" id="A0A1I2QZL4"/>
<dbReference type="InterPro" id="IPR029044">
    <property type="entry name" value="Nucleotide-diphossugar_trans"/>
</dbReference>
<evidence type="ECO:0000313" key="2">
    <source>
        <dbReference type="EMBL" id="SFG33183.1"/>
    </source>
</evidence>
<dbReference type="Pfam" id="PF00535">
    <property type="entry name" value="Glycos_transf_2"/>
    <property type="match status" value="1"/>
</dbReference>
<protein>
    <submittedName>
        <fullName evidence="2">Glycosyl transferase family 2</fullName>
    </submittedName>
</protein>
<dbReference type="Gene3D" id="3.90.550.10">
    <property type="entry name" value="Spore Coat Polysaccharide Biosynthesis Protein SpsA, Chain A"/>
    <property type="match status" value="1"/>
</dbReference>
<evidence type="ECO:0000313" key="3">
    <source>
        <dbReference type="Proteomes" id="UP000198724"/>
    </source>
</evidence>
<dbReference type="RefSeq" id="WP_092099665.1">
    <property type="nucleotide sequence ID" value="NZ_FOOT01000002.1"/>
</dbReference>
<dbReference type="PANTHER" id="PTHR22916:SF3">
    <property type="entry name" value="UDP-GLCNAC:BETAGAL BETA-1,3-N-ACETYLGLUCOSAMINYLTRANSFERASE-LIKE PROTEIN 1"/>
    <property type="match status" value="1"/>
</dbReference>
<reference evidence="3" key="1">
    <citation type="submission" date="2016-10" db="EMBL/GenBank/DDBJ databases">
        <authorList>
            <person name="Varghese N."/>
            <person name="Submissions S."/>
        </authorList>
    </citation>
    <scope>NUCLEOTIDE SEQUENCE [LARGE SCALE GENOMIC DNA]</scope>
    <source>
        <strain evidence="3">LP51</strain>
    </source>
</reference>
<dbReference type="InterPro" id="IPR001173">
    <property type="entry name" value="Glyco_trans_2-like"/>
</dbReference>
<evidence type="ECO:0000259" key="1">
    <source>
        <dbReference type="Pfam" id="PF00535"/>
    </source>
</evidence>
<feature type="domain" description="Glycosyltransferase 2-like" evidence="1">
    <location>
        <begin position="5"/>
        <end position="165"/>
    </location>
</feature>
<proteinExistence type="predicted"/>
<keyword evidence="2" id="KW-0808">Transferase</keyword>
<dbReference type="SUPFAM" id="SSF53448">
    <property type="entry name" value="Nucleotide-diphospho-sugar transferases"/>
    <property type="match status" value="1"/>
</dbReference>
<dbReference type="OrthoDB" id="927791at2"/>